<evidence type="ECO:0000256" key="2">
    <source>
        <dbReference type="SAM" id="SignalP"/>
    </source>
</evidence>
<feature type="transmembrane region" description="Helical" evidence="1">
    <location>
        <begin position="64"/>
        <end position="93"/>
    </location>
</feature>
<name>A0A1F7WDM8_9BACT</name>
<dbReference type="Proteomes" id="UP000176988">
    <property type="component" value="Unassembled WGS sequence"/>
</dbReference>
<dbReference type="AlphaFoldDB" id="A0A1F7WDM8"/>
<accession>A0A1F7WDM8</accession>
<keyword evidence="1" id="KW-0812">Transmembrane</keyword>
<feature type="transmembrane region" description="Helical" evidence="1">
    <location>
        <begin position="114"/>
        <end position="138"/>
    </location>
</feature>
<proteinExistence type="predicted"/>
<sequence>MHPDSTYNLSKREAMKTLFKKAFIPLSALGSTLMMLPARATDFTTSLATVGATAYGSAPEADIYKIIGEIVFAIMGLLGVVLLVLILYAGFLWMTAQGKEEQITRAKGMITNAVIGLVIIMAAYAIATFVFTAILNAAT</sequence>
<comment type="caution">
    <text evidence="3">The sequence shown here is derived from an EMBL/GenBank/DDBJ whole genome shotgun (WGS) entry which is preliminary data.</text>
</comment>
<dbReference type="InterPro" id="IPR043993">
    <property type="entry name" value="T4SS_pilin"/>
</dbReference>
<evidence type="ECO:0000256" key="1">
    <source>
        <dbReference type="SAM" id="Phobius"/>
    </source>
</evidence>
<reference evidence="3 4" key="1">
    <citation type="journal article" date="2016" name="Nat. Commun.">
        <title>Thousands of microbial genomes shed light on interconnected biogeochemical processes in an aquifer system.</title>
        <authorList>
            <person name="Anantharaman K."/>
            <person name="Brown C.T."/>
            <person name="Hug L.A."/>
            <person name="Sharon I."/>
            <person name="Castelle C.J."/>
            <person name="Probst A.J."/>
            <person name="Thomas B.C."/>
            <person name="Singh A."/>
            <person name="Wilkins M.J."/>
            <person name="Karaoz U."/>
            <person name="Brodie E.L."/>
            <person name="Williams K.H."/>
            <person name="Hubbard S.S."/>
            <person name="Banfield J.F."/>
        </authorList>
    </citation>
    <scope>NUCLEOTIDE SEQUENCE [LARGE SCALE GENOMIC DNA]</scope>
</reference>
<keyword evidence="2" id="KW-0732">Signal</keyword>
<evidence type="ECO:0008006" key="5">
    <source>
        <dbReference type="Google" id="ProtNLM"/>
    </source>
</evidence>
<feature type="signal peptide" evidence="2">
    <location>
        <begin position="1"/>
        <end position="40"/>
    </location>
</feature>
<keyword evidence="1" id="KW-0472">Membrane</keyword>
<organism evidence="3 4">
    <name type="scientific">Candidatus Uhrbacteria bacterium RIFOXYC2_FULL_47_19</name>
    <dbReference type="NCBI Taxonomy" id="1802424"/>
    <lineage>
        <taxon>Bacteria</taxon>
        <taxon>Candidatus Uhriibacteriota</taxon>
    </lineage>
</organism>
<gene>
    <name evidence="3" type="ORF">A2480_01055</name>
</gene>
<dbReference type="EMBL" id="MGFG01000027">
    <property type="protein sequence ID" value="OGM00677.1"/>
    <property type="molecule type" value="Genomic_DNA"/>
</dbReference>
<feature type="chain" id="PRO_5009533380" description="DUF4134 domain-containing protein" evidence="2">
    <location>
        <begin position="41"/>
        <end position="139"/>
    </location>
</feature>
<dbReference type="Pfam" id="PF18895">
    <property type="entry name" value="T4SS_pilin"/>
    <property type="match status" value="1"/>
</dbReference>
<protein>
    <recommendedName>
        <fullName evidence="5">DUF4134 domain-containing protein</fullName>
    </recommendedName>
</protein>
<evidence type="ECO:0000313" key="4">
    <source>
        <dbReference type="Proteomes" id="UP000176988"/>
    </source>
</evidence>
<evidence type="ECO:0000313" key="3">
    <source>
        <dbReference type="EMBL" id="OGM00677.1"/>
    </source>
</evidence>
<keyword evidence="1" id="KW-1133">Transmembrane helix</keyword>
<dbReference type="STRING" id="1802424.A2480_01055"/>